<name>A0A7T6Z1X3_9BACI</name>
<dbReference type="EMBL" id="CP054705">
    <property type="protein sequence ID" value="QQK75480.1"/>
    <property type="molecule type" value="Genomic_DNA"/>
</dbReference>
<proteinExistence type="predicted"/>
<evidence type="ECO:0000313" key="1">
    <source>
        <dbReference type="EMBL" id="QQK75480.1"/>
    </source>
</evidence>
<protein>
    <submittedName>
        <fullName evidence="1">Uncharacterized protein</fullName>
    </submittedName>
</protein>
<evidence type="ECO:0000313" key="2">
    <source>
        <dbReference type="Proteomes" id="UP000595823"/>
    </source>
</evidence>
<sequence length="93" mass="10627">MILHRDRISQRHLDLGIMARAWRPKLPATLGFGHHDAGMATEFLGSTWIRASWRGHGDRNYRQHSSSGFMTRAWRPNFSAALGFGRHDRGCVL</sequence>
<reference evidence="1 2" key="1">
    <citation type="submission" date="2020-06" db="EMBL/GenBank/DDBJ databases">
        <title>Genomic analysis of Salicibibacter sp. NKC5-3.</title>
        <authorList>
            <person name="Oh Y.J."/>
        </authorList>
    </citation>
    <scope>NUCLEOTIDE SEQUENCE [LARGE SCALE GENOMIC DNA]</scope>
    <source>
        <strain evidence="1 2">NKC5-3</strain>
    </source>
</reference>
<dbReference type="KEGG" id="scia:HUG15_07725"/>
<dbReference type="Proteomes" id="UP000595823">
    <property type="component" value="Chromosome"/>
</dbReference>
<gene>
    <name evidence="1" type="ORF">HUG15_07725</name>
</gene>
<dbReference type="AlphaFoldDB" id="A0A7T6Z1X3"/>
<keyword evidence="2" id="KW-1185">Reference proteome</keyword>
<accession>A0A7T6Z1X3</accession>
<organism evidence="1 2">
    <name type="scientific">Salicibibacter cibarius</name>
    <dbReference type="NCBI Taxonomy" id="2743000"/>
    <lineage>
        <taxon>Bacteria</taxon>
        <taxon>Bacillati</taxon>
        <taxon>Bacillota</taxon>
        <taxon>Bacilli</taxon>
        <taxon>Bacillales</taxon>
        <taxon>Bacillaceae</taxon>
        <taxon>Salicibibacter</taxon>
    </lineage>
</organism>